<organism evidence="3 4">
    <name type="scientific">Ramularia collo-cygni</name>
    <dbReference type="NCBI Taxonomy" id="112498"/>
    <lineage>
        <taxon>Eukaryota</taxon>
        <taxon>Fungi</taxon>
        <taxon>Dikarya</taxon>
        <taxon>Ascomycota</taxon>
        <taxon>Pezizomycotina</taxon>
        <taxon>Dothideomycetes</taxon>
        <taxon>Dothideomycetidae</taxon>
        <taxon>Mycosphaerellales</taxon>
        <taxon>Mycosphaerellaceae</taxon>
        <taxon>Ramularia</taxon>
    </lineage>
</organism>
<dbReference type="GeneID" id="35597489"/>
<proteinExistence type="predicted"/>
<name>A0A2D3UYY9_9PEZI</name>
<dbReference type="AlphaFoldDB" id="A0A2D3UYY9"/>
<keyword evidence="4" id="KW-1185">Reference proteome</keyword>
<evidence type="ECO:0000256" key="2">
    <source>
        <dbReference type="SAM" id="MobiDB-lite"/>
    </source>
</evidence>
<keyword evidence="1" id="KW-0175">Coiled coil</keyword>
<evidence type="ECO:0000313" key="3">
    <source>
        <dbReference type="EMBL" id="CZT16426.1"/>
    </source>
</evidence>
<evidence type="ECO:0000256" key="1">
    <source>
        <dbReference type="SAM" id="Coils"/>
    </source>
</evidence>
<feature type="coiled-coil region" evidence="1">
    <location>
        <begin position="103"/>
        <end position="141"/>
    </location>
</feature>
<feature type="region of interest" description="Disordered" evidence="2">
    <location>
        <begin position="1"/>
        <end position="26"/>
    </location>
</feature>
<reference evidence="3 4" key="1">
    <citation type="submission" date="2016-03" db="EMBL/GenBank/DDBJ databases">
        <authorList>
            <person name="Ploux O."/>
        </authorList>
    </citation>
    <scope>NUCLEOTIDE SEQUENCE [LARGE SCALE GENOMIC DNA]</scope>
    <source>
        <strain evidence="3 4">URUG2</strain>
    </source>
</reference>
<dbReference type="Proteomes" id="UP000225277">
    <property type="component" value="Unassembled WGS sequence"/>
</dbReference>
<sequence>MSNQKPIPGRRSAGKHNSGLQPELDQKDALIKSLQDEIAVKDDTIAQQIVSLSVKSEQVKETAANLRSTIKTLSSVENAADNIAGQAITDTLRATHASLTSAAEALQQSITTLDARLQTSKAEHENQLAEMRQAHQDVLDLFRTDNQQRREAHLDLLAAVSDGLKAGMSPLAEREEFLAKLMKTMNLYEEALLM</sequence>
<gene>
    <name evidence="3" type="ORF">RCC_02269</name>
</gene>
<accession>A0A2D3UYY9</accession>
<dbReference type="EMBL" id="FJUY01000002">
    <property type="protein sequence ID" value="CZT16426.1"/>
    <property type="molecule type" value="Genomic_DNA"/>
</dbReference>
<evidence type="ECO:0000313" key="4">
    <source>
        <dbReference type="Proteomes" id="UP000225277"/>
    </source>
</evidence>
<dbReference type="RefSeq" id="XP_023623319.1">
    <property type="nucleotide sequence ID" value="XM_023767551.1"/>
</dbReference>
<protein>
    <submittedName>
        <fullName evidence="3">Uncharacterized protein</fullName>
    </submittedName>
</protein>